<dbReference type="HOGENOM" id="CLU_1026793_0_0_1"/>
<sequence>MAAENSKPAIVFVPGMASVGTVVYKPLCDTLVDLGFPADQLHTINHISVVENLSNPPQLDGNALQKDTEQLRGVLENLVENEHRDVLLVAHSYGATPSLYAATGLWKHQRATSGKRGGVIRAALIASSLTLPGGTIGGERAEWLKANSLPADEGAKIEMVGNDAYLIPTGFEIIWMNDITDSAMRTSLRPAALSTVFSPTPADEPELPKSWRISYLILAELDLGQPEAFQRYLIGRAREAGAEVTEQTLRSGHFAQVSHAREVAQWLLALV</sequence>
<keyword evidence="3" id="KW-1185">Reference proteome</keyword>
<reference evidence="2 3" key="1">
    <citation type="submission" date="2013-03" db="EMBL/GenBank/DDBJ databases">
        <title>The Genome Sequence of Phialophora europaea CBS 101466.</title>
        <authorList>
            <consortium name="The Broad Institute Genomics Platform"/>
            <person name="Cuomo C."/>
            <person name="de Hoog S."/>
            <person name="Gorbushina A."/>
            <person name="Walker B."/>
            <person name="Young S.K."/>
            <person name="Zeng Q."/>
            <person name="Gargeya S."/>
            <person name="Fitzgerald M."/>
            <person name="Haas B."/>
            <person name="Abouelleil A."/>
            <person name="Allen A.W."/>
            <person name="Alvarado L."/>
            <person name="Arachchi H.M."/>
            <person name="Berlin A.M."/>
            <person name="Chapman S.B."/>
            <person name="Gainer-Dewar J."/>
            <person name="Goldberg J."/>
            <person name="Griggs A."/>
            <person name="Gujja S."/>
            <person name="Hansen M."/>
            <person name="Howarth C."/>
            <person name="Imamovic A."/>
            <person name="Ireland A."/>
            <person name="Larimer J."/>
            <person name="McCowan C."/>
            <person name="Murphy C."/>
            <person name="Pearson M."/>
            <person name="Poon T.W."/>
            <person name="Priest M."/>
            <person name="Roberts A."/>
            <person name="Saif S."/>
            <person name="Shea T."/>
            <person name="Sisk P."/>
            <person name="Sykes S."/>
            <person name="Wortman J."/>
            <person name="Nusbaum C."/>
            <person name="Birren B."/>
        </authorList>
    </citation>
    <scope>NUCLEOTIDE SEQUENCE [LARGE SCALE GENOMIC DNA]</scope>
    <source>
        <strain evidence="2 3">CBS 101466</strain>
    </source>
</reference>
<dbReference type="EMBL" id="KB822719">
    <property type="protein sequence ID" value="ETN41431.1"/>
    <property type="molecule type" value="Genomic_DNA"/>
</dbReference>
<accession>W2RY64</accession>
<dbReference type="AlphaFoldDB" id="W2RY64"/>
<evidence type="ECO:0000313" key="2">
    <source>
        <dbReference type="EMBL" id="ETN41431.1"/>
    </source>
</evidence>
<dbReference type="SUPFAM" id="SSF53474">
    <property type="entry name" value="alpha/beta-Hydrolases"/>
    <property type="match status" value="1"/>
</dbReference>
<dbReference type="InterPro" id="IPR000073">
    <property type="entry name" value="AB_hydrolase_1"/>
</dbReference>
<dbReference type="RefSeq" id="XP_008715940.1">
    <property type="nucleotide sequence ID" value="XM_008717718.1"/>
</dbReference>
<name>W2RY64_CYPE1</name>
<dbReference type="Gene3D" id="3.40.50.1820">
    <property type="entry name" value="alpha/beta hydrolase"/>
    <property type="match status" value="1"/>
</dbReference>
<dbReference type="GeneID" id="19970706"/>
<dbReference type="InterPro" id="IPR052897">
    <property type="entry name" value="Sec-Metab_Biosynth_Hydrolase"/>
</dbReference>
<dbReference type="Pfam" id="PF12697">
    <property type="entry name" value="Abhydrolase_6"/>
    <property type="match status" value="1"/>
</dbReference>
<protein>
    <recommendedName>
        <fullName evidence="1">AB hydrolase-1 domain-containing protein</fullName>
    </recommendedName>
</protein>
<organism evidence="2 3">
    <name type="scientific">Cyphellophora europaea (strain CBS 101466)</name>
    <name type="common">Phialophora europaea</name>
    <dbReference type="NCBI Taxonomy" id="1220924"/>
    <lineage>
        <taxon>Eukaryota</taxon>
        <taxon>Fungi</taxon>
        <taxon>Dikarya</taxon>
        <taxon>Ascomycota</taxon>
        <taxon>Pezizomycotina</taxon>
        <taxon>Eurotiomycetes</taxon>
        <taxon>Chaetothyriomycetidae</taxon>
        <taxon>Chaetothyriales</taxon>
        <taxon>Cyphellophoraceae</taxon>
        <taxon>Cyphellophora</taxon>
    </lineage>
</organism>
<evidence type="ECO:0000259" key="1">
    <source>
        <dbReference type="Pfam" id="PF12697"/>
    </source>
</evidence>
<dbReference type="Proteomes" id="UP000030752">
    <property type="component" value="Unassembled WGS sequence"/>
</dbReference>
<dbReference type="InParanoid" id="W2RY64"/>
<feature type="domain" description="AB hydrolase-1" evidence="1">
    <location>
        <begin position="67"/>
        <end position="265"/>
    </location>
</feature>
<dbReference type="PANTHER" id="PTHR37017:SF11">
    <property type="entry name" value="ESTERASE_LIPASE_THIOESTERASE DOMAIN-CONTAINING PROTEIN"/>
    <property type="match status" value="1"/>
</dbReference>
<dbReference type="InterPro" id="IPR029058">
    <property type="entry name" value="AB_hydrolase_fold"/>
</dbReference>
<dbReference type="VEuPathDB" id="FungiDB:HMPREF1541_03367"/>
<dbReference type="OrthoDB" id="1263307at2759"/>
<evidence type="ECO:0000313" key="3">
    <source>
        <dbReference type="Proteomes" id="UP000030752"/>
    </source>
</evidence>
<dbReference type="PANTHER" id="PTHR37017">
    <property type="entry name" value="AB HYDROLASE-1 DOMAIN-CONTAINING PROTEIN-RELATED"/>
    <property type="match status" value="1"/>
</dbReference>
<gene>
    <name evidence="2" type="ORF">HMPREF1541_03367</name>
</gene>
<proteinExistence type="predicted"/>